<dbReference type="SUPFAM" id="SSF50370">
    <property type="entry name" value="Ricin B-like lectins"/>
    <property type="match status" value="1"/>
</dbReference>
<dbReference type="Pfam" id="PF00652">
    <property type="entry name" value="Ricin_B_lectin"/>
    <property type="match status" value="1"/>
</dbReference>
<dbReference type="AlphaFoldDB" id="A0A150G2J9"/>
<dbReference type="CDD" id="cd00161">
    <property type="entry name" value="beta-trefoil_Ricin-like"/>
    <property type="match status" value="1"/>
</dbReference>
<accession>A0A150G2J9</accession>
<name>A0A150G2J9_GONPE</name>
<dbReference type="EMBL" id="LSYV01000075">
    <property type="protein sequence ID" value="KXZ44092.1"/>
    <property type="molecule type" value="Genomic_DNA"/>
</dbReference>
<reference evidence="3" key="1">
    <citation type="journal article" date="2016" name="Nat. Commun.">
        <title>The Gonium pectorale genome demonstrates co-option of cell cycle regulation during the evolution of multicellularity.</title>
        <authorList>
            <person name="Hanschen E.R."/>
            <person name="Marriage T.N."/>
            <person name="Ferris P.J."/>
            <person name="Hamaji T."/>
            <person name="Toyoda A."/>
            <person name="Fujiyama A."/>
            <person name="Neme R."/>
            <person name="Noguchi H."/>
            <person name="Minakuchi Y."/>
            <person name="Suzuki M."/>
            <person name="Kawai-Toyooka H."/>
            <person name="Smith D.R."/>
            <person name="Sparks H."/>
            <person name="Anderson J."/>
            <person name="Bakaric R."/>
            <person name="Luria V."/>
            <person name="Karger A."/>
            <person name="Kirschner M.W."/>
            <person name="Durand P.M."/>
            <person name="Michod R.E."/>
            <person name="Nozaki H."/>
            <person name="Olson B.J."/>
        </authorList>
    </citation>
    <scope>NUCLEOTIDE SEQUENCE [LARGE SCALE GENOMIC DNA]</scope>
    <source>
        <strain evidence="3">NIES-2863</strain>
    </source>
</reference>
<sequence>MQKAVYPQPPLTPAQVFPLDLPTTSTTQVIKTSTTDDRCLAVTGTTAGAYIQQWECDESSGQSFQITSAGTNAYTIKSMSGFCVSAKGSGTGSGTRITIETCVSGATNQLWSITSGYNGGISVKPMHTTGMCLDVAGATTSR</sequence>
<dbReference type="InterPro" id="IPR000772">
    <property type="entry name" value="Ricin_B_lectin"/>
</dbReference>
<comment type="caution">
    <text evidence="2">The sequence shown here is derived from an EMBL/GenBank/DDBJ whole genome shotgun (WGS) entry which is preliminary data.</text>
</comment>
<gene>
    <name evidence="2" type="ORF">GPECTOR_74g706</name>
</gene>
<keyword evidence="3" id="KW-1185">Reference proteome</keyword>
<dbReference type="PROSITE" id="PS50231">
    <property type="entry name" value="RICIN_B_LECTIN"/>
    <property type="match status" value="1"/>
</dbReference>
<evidence type="ECO:0000313" key="3">
    <source>
        <dbReference type="Proteomes" id="UP000075714"/>
    </source>
</evidence>
<dbReference type="InterPro" id="IPR035992">
    <property type="entry name" value="Ricin_B-like_lectins"/>
</dbReference>
<evidence type="ECO:0000313" key="2">
    <source>
        <dbReference type="EMBL" id="KXZ44092.1"/>
    </source>
</evidence>
<protein>
    <recommendedName>
        <fullName evidence="1">Ricin B lectin domain-containing protein</fullName>
    </recommendedName>
</protein>
<dbReference type="Proteomes" id="UP000075714">
    <property type="component" value="Unassembled WGS sequence"/>
</dbReference>
<evidence type="ECO:0000259" key="1">
    <source>
        <dbReference type="Pfam" id="PF00652"/>
    </source>
</evidence>
<feature type="domain" description="Ricin B lectin" evidence="1">
    <location>
        <begin position="32"/>
        <end position="141"/>
    </location>
</feature>
<organism evidence="2 3">
    <name type="scientific">Gonium pectorale</name>
    <name type="common">Green alga</name>
    <dbReference type="NCBI Taxonomy" id="33097"/>
    <lineage>
        <taxon>Eukaryota</taxon>
        <taxon>Viridiplantae</taxon>
        <taxon>Chlorophyta</taxon>
        <taxon>core chlorophytes</taxon>
        <taxon>Chlorophyceae</taxon>
        <taxon>CS clade</taxon>
        <taxon>Chlamydomonadales</taxon>
        <taxon>Volvocaceae</taxon>
        <taxon>Gonium</taxon>
    </lineage>
</organism>
<proteinExistence type="predicted"/>
<dbReference type="Gene3D" id="2.80.10.50">
    <property type="match status" value="1"/>
</dbReference>